<sequence length="654" mass="70649">MQQANSIFLILLCVHVLVAGFIAASEDALLRLKHGFGNPRSLGTWNASVNASPCRGWEGVKCNGSSVVGLDLGGVDLRGGNISSAIAELTGLKIIKLHSTGLVGPIPPEISGLRALEELDLSNNSLTGPLPQDWANLTSLAILTLTNNNIDGGIPANLSDAPNLKKVRLERNKLSGPISAAIFVHKSLQSLAVEFNNINGSIPAEIGEAVSLRSFYAGSNRLEGSIPDTIGALSRLKHFHVDHNQLSGPLPPSIVNLTASLLTLNVSYNNLTGQIPPALAAKINDTSAFVGNPFLCGFPLAVNCSSPSPASTNKRPPEISPEVPHDTPFPDPKFWNGMQVSPLPKCKTGLVQTFRTTDERAAHVLGKGRFGTVYRSHLPNGSLIAVKVFRYSHAAPSFERDLELLASIKHRNLLTVKGFYVNPVEKAVFYDYIPTGTLYEVLHGRHTALSREDALPSWQTRHIIALGVARAMTYLHRGCGYKILHRDLKSTNVLLEADWNPRVSDHGLAHLASPRPGEVAETPGYTAPEVVKSKKSTEKGDVYSFGVVLLELLTGQEAVSYVEGNAVKLTDWVVKLHVEGRGQEAIEPIVLKTCPLQNIVDKCLNLAVLCVDSNPNHRPTMAEVASVLEDCNYTSPLRSPDVKIENPLLPFRDL</sequence>
<dbReference type="Gene3D" id="3.30.200.20">
    <property type="entry name" value="Phosphorylase Kinase, domain 1"/>
    <property type="match status" value="1"/>
</dbReference>
<dbReference type="InterPro" id="IPR001611">
    <property type="entry name" value="Leu-rich_rpt"/>
</dbReference>
<evidence type="ECO:0000313" key="17">
    <source>
        <dbReference type="EMBL" id="KAH7434771.1"/>
    </source>
</evidence>
<evidence type="ECO:0000256" key="14">
    <source>
        <dbReference type="PROSITE-ProRule" id="PRU10141"/>
    </source>
</evidence>
<proteinExistence type="inferred from homology"/>
<evidence type="ECO:0000256" key="1">
    <source>
        <dbReference type="ARBA" id="ARBA00004370"/>
    </source>
</evidence>
<evidence type="ECO:0000256" key="7">
    <source>
        <dbReference type="ARBA" id="ARBA00022737"/>
    </source>
</evidence>
<keyword evidence="7" id="KW-0677">Repeat</keyword>
<keyword evidence="18" id="KW-1185">Reference proteome</keyword>
<keyword evidence="9" id="KW-0418">Kinase</keyword>
<dbReference type="Pfam" id="PF00560">
    <property type="entry name" value="LRR_1"/>
    <property type="match status" value="2"/>
</dbReference>
<dbReference type="PANTHER" id="PTHR48056:SF81">
    <property type="entry name" value="RECEPTOR PROTEIN-TYROSINE KINASE CEPR1"/>
    <property type="match status" value="1"/>
</dbReference>
<dbReference type="Pfam" id="PF13855">
    <property type="entry name" value="LRR_8"/>
    <property type="match status" value="1"/>
</dbReference>
<keyword evidence="6 15" id="KW-0732">Signal</keyword>
<evidence type="ECO:0000256" key="13">
    <source>
        <dbReference type="ARBA" id="ARBA00023180"/>
    </source>
</evidence>
<feature type="domain" description="Protein kinase" evidence="16">
    <location>
        <begin position="359"/>
        <end position="649"/>
    </location>
</feature>
<evidence type="ECO:0000256" key="11">
    <source>
        <dbReference type="ARBA" id="ARBA00022989"/>
    </source>
</evidence>
<dbReference type="InterPro" id="IPR013210">
    <property type="entry name" value="LRR_N_plant-typ"/>
</dbReference>
<dbReference type="InterPro" id="IPR017441">
    <property type="entry name" value="Protein_kinase_ATP_BS"/>
</dbReference>
<keyword evidence="4" id="KW-0808">Transferase</keyword>
<dbReference type="FunFam" id="3.80.10.10:FF:000383">
    <property type="entry name" value="Leucine-rich repeat receptor protein kinase EMS1"/>
    <property type="match status" value="1"/>
</dbReference>
<dbReference type="SMART" id="SM00220">
    <property type="entry name" value="S_TKc"/>
    <property type="match status" value="1"/>
</dbReference>
<organism evidence="17 18">
    <name type="scientific">Ceratopteris richardii</name>
    <name type="common">Triangle waterfern</name>
    <dbReference type="NCBI Taxonomy" id="49495"/>
    <lineage>
        <taxon>Eukaryota</taxon>
        <taxon>Viridiplantae</taxon>
        <taxon>Streptophyta</taxon>
        <taxon>Embryophyta</taxon>
        <taxon>Tracheophyta</taxon>
        <taxon>Polypodiopsida</taxon>
        <taxon>Polypodiidae</taxon>
        <taxon>Polypodiales</taxon>
        <taxon>Pteridineae</taxon>
        <taxon>Pteridaceae</taxon>
        <taxon>Parkerioideae</taxon>
        <taxon>Ceratopteris</taxon>
    </lineage>
</organism>
<dbReference type="PROSITE" id="PS50011">
    <property type="entry name" value="PROTEIN_KINASE_DOM"/>
    <property type="match status" value="1"/>
</dbReference>
<dbReference type="SUPFAM" id="SSF52058">
    <property type="entry name" value="L domain-like"/>
    <property type="match status" value="1"/>
</dbReference>
<feature type="binding site" evidence="14">
    <location>
        <position position="387"/>
    </location>
    <ligand>
        <name>ATP</name>
        <dbReference type="ChEBI" id="CHEBI:30616"/>
    </ligand>
</feature>
<keyword evidence="13" id="KW-0325">Glycoprotein</keyword>
<dbReference type="Proteomes" id="UP000825935">
    <property type="component" value="Chromosome 6"/>
</dbReference>
<dbReference type="FunFam" id="3.80.10.10:FF:000400">
    <property type="entry name" value="Nuclear pore complex protein NUP107"/>
    <property type="match status" value="1"/>
</dbReference>
<dbReference type="InterPro" id="IPR008271">
    <property type="entry name" value="Ser/Thr_kinase_AS"/>
</dbReference>
<keyword evidence="8 14" id="KW-0547">Nucleotide-binding</keyword>
<evidence type="ECO:0000256" key="12">
    <source>
        <dbReference type="ARBA" id="ARBA00023136"/>
    </source>
</evidence>
<dbReference type="GO" id="GO:0005524">
    <property type="term" value="F:ATP binding"/>
    <property type="evidence" value="ECO:0007669"/>
    <property type="project" value="UniProtKB-UniRule"/>
</dbReference>
<dbReference type="PROSITE" id="PS00107">
    <property type="entry name" value="PROTEIN_KINASE_ATP"/>
    <property type="match status" value="1"/>
</dbReference>
<evidence type="ECO:0000256" key="5">
    <source>
        <dbReference type="ARBA" id="ARBA00022692"/>
    </source>
</evidence>
<dbReference type="InterPro" id="IPR032675">
    <property type="entry name" value="LRR_dom_sf"/>
</dbReference>
<dbReference type="AlphaFoldDB" id="A0A8T2UEU5"/>
<evidence type="ECO:0000256" key="2">
    <source>
        <dbReference type="ARBA" id="ARBA00008684"/>
    </source>
</evidence>
<dbReference type="Gene3D" id="1.10.510.10">
    <property type="entry name" value="Transferase(Phosphotransferase) domain 1"/>
    <property type="match status" value="1"/>
</dbReference>
<name>A0A8T2UEU5_CERRI</name>
<dbReference type="OrthoDB" id="1914386at2759"/>
<comment type="caution">
    <text evidence="17">The sequence shown here is derived from an EMBL/GenBank/DDBJ whole genome shotgun (WGS) entry which is preliminary data.</text>
</comment>
<dbReference type="Pfam" id="PF00069">
    <property type="entry name" value="Pkinase"/>
    <property type="match status" value="1"/>
</dbReference>
<evidence type="ECO:0000256" key="6">
    <source>
        <dbReference type="ARBA" id="ARBA00022729"/>
    </source>
</evidence>
<keyword evidence="11" id="KW-1133">Transmembrane helix</keyword>
<feature type="chain" id="PRO_5035768972" description="Protein kinase domain-containing protein" evidence="15">
    <location>
        <begin position="20"/>
        <end position="654"/>
    </location>
</feature>
<dbReference type="GO" id="GO:0004672">
    <property type="term" value="F:protein kinase activity"/>
    <property type="evidence" value="ECO:0007669"/>
    <property type="project" value="InterPro"/>
</dbReference>
<dbReference type="InterPro" id="IPR000719">
    <property type="entry name" value="Prot_kinase_dom"/>
</dbReference>
<accession>A0A8T2UEU5</accession>
<keyword evidence="10 14" id="KW-0067">ATP-binding</keyword>
<gene>
    <name evidence="17" type="ORF">KP509_06G033900</name>
</gene>
<comment type="similarity">
    <text evidence="2">Belongs to the protein kinase superfamily. Ser/Thr protein kinase family.</text>
</comment>
<evidence type="ECO:0000259" key="16">
    <source>
        <dbReference type="PROSITE" id="PS50011"/>
    </source>
</evidence>
<dbReference type="SUPFAM" id="SSF56112">
    <property type="entry name" value="Protein kinase-like (PK-like)"/>
    <property type="match status" value="1"/>
</dbReference>
<comment type="subcellular location">
    <subcellularLocation>
        <location evidence="1">Membrane</location>
    </subcellularLocation>
</comment>
<evidence type="ECO:0000256" key="9">
    <source>
        <dbReference type="ARBA" id="ARBA00022777"/>
    </source>
</evidence>
<dbReference type="GO" id="GO:0016020">
    <property type="term" value="C:membrane"/>
    <property type="evidence" value="ECO:0007669"/>
    <property type="project" value="UniProtKB-SubCell"/>
</dbReference>
<dbReference type="Pfam" id="PF08263">
    <property type="entry name" value="LRRNT_2"/>
    <property type="match status" value="1"/>
</dbReference>
<dbReference type="EMBL" id="CM035411">
    <property type="protein sequence ID" value="KAH7434771.1"/>
    <property type="molecule type" value="Genomic_DNA"/>
</dbReference>
<dbReference type="PROSITE" id="PS00108">
    <property type="entry name" value="PROTEIN_KINASE_ST"/>
    <property type="match status" value="1"/>
</dbReference>
<evidence type="ECO:0000256" key="15">
    <source>
        <dbReference type="SAM" id="SignalP"/>
    </source>
</evidence>
<protein>
    <recommendedName>
        <fullName evidence="16">Protein kinase domain-containing protein</fullName>
    </recommendedName>
</protein>
<keyword evidence="3" id="KW-0433">Leucine-rich repeat</keyword>
<dbReference type="InterPro" id="IPR050647">
    <property type="entry name" value="Plant_LRR-RLKs"/>
</dbReference>
<evidence type="ECO:0000256" key="4">
    <source>
        <dbReference type="ARBA" id="ARBA00022679"/>
    </source>
</evidence>
<dbReference type="Gene3D" id="3.80.10.10">
    <property type="entry name" value="Ribonuclease Inhibitor"/>
    <property type="match status" value="2"/>
</dbReference>
<dbReference type="PANTHER" id="PTHR48056">
    <property type="entry name" value="LRR RECEPTOR-LIKE SERINE/THREONINE-PROTEIN KINASE-RELATED"/>
    <property type="match status" value="1"/>
</dbReference>
<keyword evidence="5" id="KW-0812">Transmembrane</keyword>
<feature type="signal peptide" evidence="15">
    <location>
        <begin position="1"/>
        <end position="19"/>
    </location>
</feature>
<evidence type="ECO:0000256" key="3">
    <source>
        <dbReference type="ARBA" id="ARBA00022614"/>
    </source>
</evidence>
<reference evidence="17" key="1">
    <citation type="submission" date="2021-08" db="EMBL/GenBank/DDBJ databases">
        <title>WGS assembly of Ceratopteris richardii.</title>
        <authorList>
            <person name="Marchant D.B."/>
            <person name="Chen G."/>
            <person name="Jenkins J."/>
            <person name="Shu S."/>
            <person name="Leebens-Mack J."/>
            <person name="Grimwood J."/>
            <person name="Schmutz J."/>
            <person name="Soltis P."/>
            <person name="Soltis D."/>
            <person name="Chen Z.-H."/>
        </authorList>
    </citation>
    <scope>NUCLEOTIDE SEQUENCE</scope>
    <source>
        <strain evidence="17">Whitten #5841</strain>
        <tissue evidence="17">Leaf</tissue>
    </source>
</reference>
<evidence type="ECO:0000256" key="10">
    <source>
        <dbReference type="ARBA" id="ARBA00022840"/>
    </source>
</evidence>
<keyword evidence="12" id="KW-0472">Membrane</keyword>
<dbReference type="InterPro" id="IPR011009">
    <property type="entry name" value="Kinase-like_dom_sf"/>
</dbReference>
<evidence type="ECO:0000313" key="18">
    <source>
        <dbReference type="Proteomes" id="UP000825935"/>
    </source>
</evidence>
<evidence type="ECO:0000256" key="8">
    <source>
        <dbReference type="ARBA" id="ARBA00022741"/>
    </source>
</evidence>